<accession>A0AAD3QW22</accession>
<comment type="caution">
    <text evidence="2">The sequence shown here is derived from an EMBL/GenBank/DDBJ whole genome shotgun (WGS) entry which is preliminary data.</text>
</comment>
<feature type="compositionally biased region" description="Basic and acidic residues" evidence="1">
    <location>
        <begin position="1"/>
        <end position="23"/>
    </location>
</feature>
<dbReference type="EMBL" id="BRZM01000003">
    <property type="protein sequence ID" value="GLD46967.1"/>
    <property type="molecule type" value="Genomic_DNA"/>
</dbReference>
<name>A0AAD3QW22_LATJO</name>
<organism evidence="2 3">
    <name type="scientific">Lates japonicus</name>
    <name type="common">Japanese lates</name>
    <dbReference type="NCBI Taxonomy" id="270547"/>
    <lineage>
        <taxon>Eukaryota</taxon>
        <taxon>Metazoa</taxon>
        <taxon>Chordata</taxon>
        <taxon>Craniata</taxon>
        <taxon>Vertebrata</taxon>
        <taxon>Euteleostomi</taxon>
        <taxon>Actinopterygii</taxon>
        <taxon>Neopterygii</taxon>
        <taxon>Teleostei</taxon>
        <taxon>Neoteleostei</taxon>
        <taxon>Acanthomorphata</taxon>
        <taxon>Carangaria</taxon>
        <taxon>Carangaria incertae sedis</taxon>
        <taxon>Centropomidae</taxon>
        <taxon>Lates</taxon>
    </lineage>
</organism>
<keyword evidence="3" id="KW-1185">Reference proteome</keyword>
<evidence type="ECO:0000313" key="2">
    <source>
        <dbReference type="EMBL" id="GLD46967.1"/>
    </source>
</evidence>
<evidence type="ECO:0000256" key="1">
    <source>
        <dbReference type="SAM" id="MobiDB-lite"/>
    </source>
</evidence>
<dbReference type="Proteomes" id="UP001279410">
    <property type="component" value="Unassembled WGS sequence"/>
</dbReference>
<feature type="compositionally biased region" description="Basic and acidic residues" evidence="1">
    <location>
        <begin position="125"/>
        <end position="138"/>
    </location>
</feature>
<protein>
    <submittedName>
        <fullName evidence="2">Unconventional myosin-Ic-like isoform X1</fullName>
    </submittedName>
</protein>
<sequence length="158" mass="17664">MRTEERPVYSHARVRVEQSKTEASKSSSTMPSPAPADDVAALSDTPTAVQPNPVLELLEGGDEDHSTRYTWTETPELQYHSPRVSSISDKNNWKVVMKALPVIGFTEEECRSCASQTMNANHFRRRDDGSETPRDDQKSSSGSQKLYFTTEDALEAKK</sequence>
<dbReference type="AlphaFoldDB" id="A0AAD3QW22"/>
<feature type="region of interest" description="Disordered" evidence="1">
    <location>
        <begin position="117"/>
        <end position="158"/>
    </location>
</feature>
<evidence type="ECO:0000313" key="3">
    <source>
        <dbReference type="Proteomes" id="UP001279410"/>
    </source>
</evidence>
<proteinExistence type="predicted"/>
<gene>
    <name evidence="2" type="ORF">AKAME5_000123300</name>
</gene>
<feature type="region of interest" description="Disordered" evidence="1">
    <location>
        <begin position="1"/>
        <end position="51"/>
    </location>
</feature>
<reference evidence="2" key="1">
    <citation type="submission" date="2022-08" db="EMBL/GenBank/DDBJ databases">
        <title>Genome sequencing of akame (Lates japonicus).</title>
        <authorList>
            <person name="Hashiguchi Y."/>
            <person name="Takahashi H."/>
        </authorList>
    </citation>
    <scope>NUCLEOTIDE SEQUENCE</scope>
    <source>
        <strain evidence="2">Kochi</strain>
    </source>
</reference>